<keyword evidence="1" id="KW-0472">Membrane</keyword>
<evidence type="ECO:0008006" key="4">
    <source>
        <dbReference type="Google" id="ProtNLM"/>
    </source>
</evidence>
<dbReference type="STRING" id="1802399.A3E39_01060"/>
<dbReference type="EMBL" id="MGEH01000024">
    <property type="protein sequence ID" value="OGL78812.1"/>
    <property type="molecule type" value="Genomic_DNA"/>
</dbReference>
<sequence>MGKMCGVHKIAWILVLIGGINWGLVGGFQFNLVEAILGQWPVIVRVVYVLVGLSALAMLGAEKCCMGKDMMKK</sequence>
<dbReference type="InterPro" id="IPR007211">
    <property type="entry name" value="DUF378"/>
</dbReference>
<evidence type="ECO:0000313" key="2">
    <source>
        <dbReference type="EMBL" id="OGL78812.1"/>
    </source>
</evidence>
<dbReference type="PANTHER" id="PTHR37304">
    <property type="entry name" value="MEMBRANE PROTEIN-RELATED"/>
    <property type="match status" value="1"/>
</dbReference>
<feature type="transmembrane region" description="Helical" evidence="1">
    <location>
        <begin position="12"/>
        <end position="30"/>
    </location>
</feature>
<evidence type="ECO:0000256" key="1">
    <source>
        <dbReference type="SAM" id="Phobius"/>
    </source>
</evidence>
<organism evidence="2 3">
    <name type="scientific">Candidatus Uhrbacteria bacterium RIFCSPHIGHO2_12_FULL_60_25</name>
    <dbReference type="NCBI Taxonomy" id="1802399"/>
    <lineage>
        <taxon>Bacteria</taxon>
        <taxon>Candidatus Uhriibacteriota</taxon>
    </lineage>
</organism>
<dbReference type="Pfam" id="PF04070">
    <property type="entry name" value="DUF378"/>
    <property type="match status" value="1"/>
</dbReference>
<gene>
    <name evidence="2" type="ORF">A3E39_01060</name>
</gene>
<dbReference type="PANTHER" id="PTHR37304:SF1">
    <property type="entry name" value="MEMBRANE PROTEIN"/>
    <property type="match status" value="1"/>
</dbReference>
<comment type="caution">
    <text evidence="2">The sequence shown here is derived from an EMBL/GenBank/DDBJ whole genome shotgun (WGS) entry which is preliminary data.</text>
</comment>
<feature type="transmembrane region" description="Helical" evidence="1">
    <location>
        <begin position="42"/>
        <end position="61"/>
    </location>
</feature>
<keyword evidence="1" id="KW-0812">Transmembrane</keyword>
<keyword evidence="1" id="KW-1133">Transmembrane helix</keyword>
<proteinExistence type="predicted"/>
<accession>A0A1F7UKK6</accession>
<reference evidence="2 3" key="1">
    <citation type="journal article" date="2016" name="Nat. Commun.">
        <title>Thousands of microbial genomes shed light on interconnected biogeochemical processes in an aquifer system.</title>
        <authorList>
            <person name="Anantharaman K."/>
            <person name="Brown C.T."/>
            <person name="Hug L.A."/>
            <person name="Sharon I."/>
            <person name="Castelle C.J."/>
            <person name="Probst A.J."/>
            <person name="Thomas B.C."/>
            <person name="Singh A."/>
            <person name="Wilkins M.J."/>
            <person name="Karaoz U."/>
            <person name="Brodie E.L."/>
            <person name="Williams K.H."/>
            <person name="Hubbard S.S."/>
            <person name="Banfield J.F."/>
        </authorList>
    </citation>
    <scope>NUCLEOTIDE SEQUENCE [LARGE SCALE GENOMIC DNA]</scope>
</reference>
<protein>
    <recommendedName>
        <fullName evidence="4">DUF378 domain-containing protein</fullName>
    </recommendedName>
</protein>
<dbReference type="AlphaFoldDB" id="A0A1F7UKK6"/>
<dbReference type="Proteomes" id="UP000176603">
    <property type="component" value="Unassembled WGS sequence"/>
</dbReference>
<evidence type="ECO:0000313" key="3">
    <source>
        <dbReference type="Proteomes" id="UP000176603"/>
    </source>
</evidence>
<name>A0A1F7UKK6_9BACT</name>